<protein>
    <submittedName>
        <fullName evidence="3">Uncharacterized protein</fullName>
    </submittedName>
</protein>
<name>A0AAD9JBI4_9ANNE</name>
<feature type="region of interest" description="Disordered" evidence="1">
    <location>
        <begin position="455"/>
        <end position="479"/>
    </location>
</feature>
<accession>A0AAD9JBI4</accession>
<dbReference type="Proteomes" id="UP001208570">
    <property type="component" value="Unassembled WGS sequence"/>
</dbReference>
<evidence type="ECO:0000313" key="4">
    <source>
        <dbReference type="Proteomes" id="UP001208570"/>
    </source>
</evidence>
<evidence type="ECO:0000256" key="1">
    <source>
        <dbReference type="SAM" id="MobiDB-lite"/>
    </source>
</evidence>
<keyword evidence="4" id="KW-1185">Reference proteome</keyword>
<feature type="chain" id="PRO_5042105740" evidence="2">
    <location>
        <begin position="22"/>
        <end position="675"/>
    </location>
</feature>
<comment type="caution">
    <text evidence="3">The sequence shown here is derived from an EMBL/GenBank/DDBJ whole genome shotgun (WGS) entry which is preliminary data.</text>
</comment>
<keyword evidence="2" id="KW-0732">Signal</keyword>
<evidence type="ECO:0000256" key="2">
    <source>
        <dbReference type="SAM" id="SignalP"/>
    </source>
</evidence>
<reference evidence="3" key="1">
    <citation type="journal article" date="2023" name="Mol. Biol. Evol.">
        <title>Third-Generation Sequencing Reveals the Adaptive Role of the Epigenome in Three Deep-Sea Polychaetes.</title>
        <authorList>
            <person name="Perez M."/>
            <person name="Aroh O."/>
            <person name="Sun Y."/>
            <person name="Lan Y."/>
            <person name="Juniper S.K."/>
            <person name="Young C.R."/>
            <person name="Angers B."/>
            <person name="Qian P.Y."/>
        </authorList>
    </citation>
    <scope>NUCLEOTIDE SEQUENCE</scope>
    <source>
        <strain evidence="3">P08H-3</strain>
    </source>
</reference>
<feature type="signal peptide" evidence="2">
    <location>
        <begin position="1"/>
        <end position="21"/>
    </location>
</feature>
<dbReference type="EMBL" id="JAODUP010000437">
    <property type="protein sequence ID" value="KAK2149774.1"/>
    <property type="molecule type" value="Genomic_DNA"/>
</dbReference>
<organism evidence="3 4">
    <name type="scientific">Paralvinella palmiformis</name>
    <dbReference type="NCBI Taxonomy" id="53620"/>
    <lineage>
        <taxon>Eukaryota</taxon>
        <taxon>Metazoa</taxon>
        <taxon>Spiralia</taxon>
        <taxon>Lophotrochozoa</taxon>
        <taxon>Annelida</taxon>
        <taxon>Polychaeta</taxon>
        <taxon>Sedentaria</taxon>
        <taxon>Canalipalpata</taxon>
        <taxon>Terebellida</taxon>
        <taxon>Terebelliformia</taxon>
        <taxon>Alvinellidae</taxon>
        <taxon>Paralvinella</taxon>
    </lineage>
</organism>
<proteinExistence type="predicted"/>
<dbReference type="AlphaFoldDB" id="A0AAD9JBI4"/>
<sequence>MGRSAVLRLLMGLLPVAVSMSVSTNQTDKESHIADMKNTLRTLSIQLMAQQFYMEEQTRSNGNSGLKHVRTSRHGIHPYQSASHVDNSIASIHNHANNDRTIGMGELVVVLNGIEFRTRHNDYRLRMKSRSTTNYGEVDDIEFPDVPPEVKQHIDVKDQIEEMRQWFKAWRDQDYSVRDYRPYFKPVLCYLEGSWTHSDQNSIDEPFDSDRHHFDASSWYDLQQKIRFTSYSGGKDGLENFGYLPTSVMKLINGTIPVLAQWNYDILCHPLSEDLPLNRLHPIDDLKARMSPGGLTMEKYLGTRAARYRVGIPGQGHSTNWDLLDDLMSEIPGRDNYPGHITDNIFGDTTLPFNAKTDEPLNVAYYHRTYRVGSAGAMGLKVRHRGFSDENLFVAQTTQPKVVSLDVESCSKRKHHCTVWEQRWSYAIPLEIIYMTPLSKWNPYDIPYRGDSRTKEGKTIFDGPKGRRNGKSDKAYNGTNSKVYYQTPAAFFNDEINRDPADTTKGSTFVLDAGNNVRQVRASGHRIFFPNIPDVGTLRQRYPIMPIHGEGDSVWKELEALKDIVLEPNKYRHMFRDVLPDDNDSDDGTTGTIKEFTTKPSTPKWGSHKHHFEISPEQYDLLTRGEVVPNIITENVNGHSHNLTIIKKNNRRYLMQSCDGRKRCFDGHSRLVLPV</sequence>
<evidence type="ECO:0000313" key="3">
    <source>
        <dbReference type="EMBL" id="KAK2149774.1"/>
    </source>
</evidence>
<gene>
    <name evidence="3" type="ORF">LSH36_437g04056</name>
</gene>